<keyword evidence="4" id="KW-1185">Reference proteome</keyword>
<feature type="transmembrane region" description="Helical" evidence="2">
    <location>
        <begin position="64"/>
        <end position="84"/>
    </location>
</feature>
<dbReference type="RefSeq" id="WP_071656717.1">
    <property type="nucleotide sequence ID" value="NZ_MLCF01000057.1"/>
</dbReference>
<feature type="transmembrane region" description="Helical" evidence="2">
    <location>
        <begin position="32"/>
        <end position="52"/>
    </location>
</feature>
<comment type="caution">
    <text evidence="3">The sequence shown here is derived from an EMBL/GenBank/DDBJ whole genome shotgun (WGS) entry which is preliminary data.</text>
</comment>
<evidence type="ECO:0000256" key="1">
    <source>
        <dbReference type="SAM" id="MobiDB-lite"/>
    </source>
</evidence>
<evidence type="ECO:0000313" key="4">
    <source>
        <dbReference type="Proteomes" id="UP000243342"/>
    </source>
</evidence>
<evidence type="ECO:0000256" key="2">
    <source>
        <dbReference type="SAM" id="Phobius"/>
    </source>
</evidence>
<keyword evidence="2" id="KW-0812">Transmembrane</keyword>
<dbReference type="AlphaFoldDB" id="A0A1J7C6W1"/>
<name>A0A1J7C6W1_9ACTN</name>
<dbReference type="EMBL" id="MLCF01000057">
    <property type="protein sequence ID" value="OIV37296.1"/>
    <property type="molecule type" value="Genomic_DNA"/>
</dbReference>
<dbReference type="Proteomes" id="UP000243342">
    <property type="component" value="Unassembled WGS sequence"/>
</dbReference>
<keyword evidence="2" id="KW-1133">Transmembrane helix</keyword>
<gene>
    <name evidence="3" type="ORF">BIV57_11635</name>
</gene>
<feature type="compositionally biased region" description="Basic residues" evidence="1">
    <location>
        <begin position="164"/>
        <end position="183"/>
    </location>
</feature>
<evidence type="ECO:0000313" key="3">
    <source>
        <dbReference type="EMBL" id="OIV37296.1"/>
    </source>
</evidence>
<sequence>MSTPPEPTPEPLRFFGTTWVDRGGAYWARRTGFVVAVLICAAAGAFVLRFGLQGLSVGEGSPLLSLLGTLGVGICSAVAAGRTWTRLDADRRSRPAAGVVVRQSAAAKAEAAEAEAAKGSARKNPQTPLMILGFVGWLLAHAVHGFVEAPGETGARRALEHARAKAAKPKARRVKAKAKAKRR</sequence>
<proteinExistence type="predicted"/>
<dbReference type="OrthoDB" id="4329566at2"/>
<accession>A0A1J7C6W1</accession>
<feature type="region of interest" description="Disordered" evidence="1">
    <location>
        <begin position="159"/>
        <end position="183"/>
    </location>
</feature>
<organism evidence="3 4">
    <name type="scientific">Mangrovactinospora gilvigrisea</name>
    <dbReference type="NCBI Taxonomy" id="1428644"/>
    <lineage>
        <taxon>Bacteria</taxon>
        <taxon>Bacillati</taxon>
        <taxon>Actinomycetota</taxon>
        <taxon>Actinomycetes</taxon>
        <taxon>Kitasatosporales</taxon>
        <taxon>Streptomycetaceae</taxon>
        <taxon>Mangrovactinospora</taxon>
    </lineage>
</organism>
<dbReference type="STRING" id="1428644.BIV57_11635"/>
<reference evidence="3 4" key="1">
    <citation type="submission" date="2016-10" db="EMBL/GenBank/DDBJ databases">
        <title>Genome sequence of Streptomyces gilvigriseus MUSC 26.</title>
        <authorList>
            <person name="Lee L.-H."/>
            <person name="Ser H.-L."/>
        </authorList>
    </citation>
    <scope>NUCLEOTIDE SEQUENCE [LARGE SCALE GENOMIC DNA]</scope>
    <source>
        <strain evidence="3 4">MUSC 26</strain>
    </source>
</reference>
<protein>
    <submittedName>
        <fullName evidence="3">Uncharacterized protein</fullName>
    </submittedName>
</protein>
<keyword evidence="2" id="KW-0472">Membrane</keyword>